<feature type="compositionally biased region" description="Basic and acidic residues" evidence="1">
    <location>
        <begin position="174"/>
        <end position="191"/>
    </location>
</feature>
<accession>A0ABV8KE56</accession>
<dbReference type="Proteomes" id="UP001595868">
    <property type="component" value="Unassembled WGS sequence"/>
</dbReference>
<name>A0ABV8KE56_9ACTN</name>
<keyword evidence="2" id="KW-0812">Transmembrane</keyword>
<feature type="compositionally biased region" description="Pro residues" evidence="1">
    <location>
        <begin position="119"/>
        <end position="134"/>
    </location>
</feature>
<protein>
    <recommendedName>
        <fullName evidence="5">Helix-turn-helix domain-containing protein</fullName>
    </recommendedName>
</protein>
<feature type="compositionally biased region" description="Polar residues" evidence="1">
    <location>
        <begin position="383"/>
        <end position="402"/>
    </location>
</feature>
<feature type="region of interest" description="Disordered" evidence="1">
    <location>
        <begin position="109"/>
        <end position="225"/>
    </location>
</feature>
<feature type="region of interest" description="Disordered" evidence="1">
    <location>
        <begin position="335"/>
        <end position="412"/>
    </location>
</feature>
<reference evidence="4" key="1">
    <citation type="journal article" date="2019" name="Int. J. Syst. Evol. Microbiol.">
        <title>The Global Catalogue of Microorganisms (GCM) 10K type strain sequencing project: providing services to taxonomists for standard genome sequencing and annotation.</title>
        <authorList>
            <consortium name="The Broad Institute Genomics Platform"/>
            <consortium name="The Broad Institute Genome Sequencing Center for Infectious Disease"/>
            <person name="Wu L."/>
            <person name="Ma J."/>
        </authorList>
    </citation>
    <scope>NUCLEOTIDE SEQUENCE [LARGE SCALE GENOMIC DNA]</scope>
    <source>
        <strain evidence="4">2902at01</strain>
    </source>
</reference>
<comment type="caution">
    <text evidence="3">The sequence shown here is derived from an EMBL/GenBank/DDBJ whole genome shotgun (WGS) entry which is preliminary data.</text>
</comment>
<feature type="compositionally biased region" description="Low complexity" evidence="1">
    <location>
        <begin position="140"/>
        <end position="157"/>
    </location>
</feature>
<evidence type="ECO:0008006" key="5">
    <source>
        <dbReference type="Google" id="ProtNLM"/>
    </source>
</evidence>
<feature type="compositionally biased region" description="Basic and acidic residues" evidence="1">
    <location>
        <begin position="212"/>
        <end position="225"/>
    </location>
</feature>
<feature type="region of interest" description="Disordered" evidence="1">
    <location>
        <begin position="266"/>
        <end position="291"/>
    </location>
</feature>
<keyword evidence="2" id="KW-0472">Membrane</keyword>
<keyword evidence="2" id="KW-1133">Transmembrane helix</keyword>
<evidence type="ECO:0000256" key="1">
    <source>
        <dbReference type="SAM" id="MobiDB-lite"/>
    </source>
</evidence>
<dbReference type="RefSeq" id="WP_377541257.1">
    <property type="nucleotide sequence ID" value="NZ_JBHSBN010000001.1"/>
</dbReference>
<evidence type="ECO:0000313" key="3">
    <source>
        <dbReference type="EMBL" id="MFC4104329.1"/>
    </source>
</evidence>
<evidence type="ECO:0000313" key="4">
    <source>
        <dbReference type="Proteomes" id="UP001595868"/>
    </source>
</evidence>
<organism evidence="3 4">
    <name type="scientific">Micromonospora zhanjiangensis</name>
    <dbReference type="NCBI Taxonomy" id="1522057"/>
    <lineage>
        <taxon>Bacteria</taxon>
        <taxon>Bacillati</taxon>
        <taxon>Actinomycetota</taxon>
        <taxon>Actinomycetes</taxon>
        <taxon>Micromonosporales</taxon>
        <taxon>Micromonosporaceae</taxon>
        <taxon>Micromonospora</taxon>
    </lineage>
</organism>
<feature type="compositionally biased region" description="Pro residues" evidence="1">
    <location>
        <begin position="347"/>
        <end position="358"/>
    </location>
</feature>
<feature type="region of interest" description="Disordered" evidence="1">
    <location>
        <begin position="1"/>
        <end position="26"/>
    </location>
</feature>
<feature type="transmembrane region" description="Helical" evidence="2">
    <location>
        <begin position="307"/>
        <end position="329"/>
    </location>
</feature>
<feature type="compositionally biased region" description="Low complexity" evidence="1">
    <location>
        <begin position="109"/>
        <end position="118"/>
    </location>
</feature>
<feature type="compositionally biased region" description="Basic and acidic residues" evidence="1">
    <location>
        <begin position="266"/>
        <end position="289"/>
    </location>
</feature>
<keyword evidence="4" id="KW-1185">Reference proteome</keyword>
<feature type="compositionally biased region" description="Low complexity" evidence="1">
    <location>
        <begin position="359"/>
        <end position="381"/>
    </location>
</feature>
<dbReference type="EMBL" id="JBHSBN010000001">
    <property type="protein sequence ID" value="MFC4104329.1"/>
    <property type="molecule type" value="Genomic_DNA"/>
</dbReference>
<evidence type="ECO:0000256" key="2">
    <source>
        <dbReference type="SAM" id="Phobius"/>
    </source>
</evidence>
<sequence length="521" mass="52700">MAGDDGVESVRPAHGGGLPGPPGDGATPAGYVIALRALKQWSGLTYRQLQRQAEAVGDALPHSTVAAALGRGTLPRPDLVRALVRACGAGEAAVDGWLAARDRIAAAVESPAATTAVPPARPATTPPTDVPEPAPTASVAAGSDPAAATAAGSDPTAFSVAGSDLTAPAAGVADQRDQHDQREEREERDRPGAGTIGPTADQAARPVTGADASDRDLVPVASDRDLVPAASDRDLVPVASDRDLVPAASDRDLVPVASDRDLVPAVTKRERRDRPVGRHRQHDPADDVPKPAGFGWLLPPILYRAGWAARVLSVGMVLLLVLVAIGFTVRALRDGGESGGGTAIGTPTPPTEELPPVVPSGSSPAAPGTTKPATAGPARGPVRSTTPGANNGTGASRTTPKSSDPAPAAQPAQAYLTASASAFCRGDGSWAFTISGRLHNASVGYDPTGYADHGNGTSYGYPISGDGSTSFSGSVPPLAYGGEHRLTSATAGWRLDVYVDGDLVTGRRISVSGTTSRPSGC</sequence>
<gene>
    <name evidence="3" type="ORF">ACFOX0_00045</name>
</gene>
<proteinExistence type="predicted"/>